<evidence type="ECO:0000313" key="3">
    <source>
        <dbReference type="Proteomes" id="UP001500567"/>
    </source>
</evidence>
<sequence length="57" mass="6152">MAAQKKVMHGPALVMPPYRDAGTVGRHSARGGRQAGIGLKKMLPGAARTQQQEQKQR</sequence>
<keyword evidence="3" id="KW-1185">Reference proteome</keyword>
<feature type="region of interest" description="Disordered" evidence="1">
    <location>
        <begin position="1"/>
        <end position="57"/>
    </location>
</feature>
<protein>
    <submittedName>
        <fullName evidence="2">Uncharacterized protein</fullName>
    </submittedName>
</protein>
<dbReference type="EMBL" id="BAABDJ010000015">
    <property type="protein sequence ID" value="GAA4007652.1"/>
    <property type="molecule type" value="Genomic_DNA"/>
</dbReference>
<gene>
    <name evidence="2" type="ORF">GCM10022408_19570</name>
</gene>
<proteinExistence type="predicted"/>
<name>A0ABP7S7J1_9BACT</name>
<reference evidence="3" key="1">
    <citation type="journal article" date="2019" name="Int. J. Syst. Evol. Microbiol.">
        <title>The Global Catalogue of Microorganisms (GCM) 10K type strain sequencing project: providing services to taxonomists for standard genome sequencing and annotation.</title>
        <authorList>
            <consortium name="The Broad Institute Genomics Platform"/>
            <consortium name="The Broad Institute Genome Sequencing Center for Infectious Disease"/>
            <person name="Wu L."/>
            <person name="Ma J."/>
        </authorList>
    </citation>
    <scope>NUCLEOTIDE SEQUENCE [LARGE SCALE GENOMIC DNA]</scope>
    <source>
        <strain evidence="3">JCM 17224</strain>
    </source>
</reference>
<feature type="compositionally biased region" description="Polar residues" evidence="1">
    <location>
        <begin position="48"/>
        <end position="57"/>
    </location>
</feature>
<organism evidence="2 3">
    <name type="scientific">Hymenobacter fastidiosus</name>
    <dbReference type="NCBI Taxonomy" id="486264"/>
    <lineage>
        <taxon>Bacteria</taxon>
        <taxon>Pseudomonadati</taxon>
        <taxon>Bacteroidota</taxon>
        <taxon>Cytophagia</taxon>
        <taxon>Cytophagales</taxon>
        <taxon>Hymenobacteraceae</taxon>
        <taxon>Hymenobacter</taxon>
    </lineage>
</organism>
<accession>A0ABP7S7J1</accession>
<dbReference type="Proteomes" id="UP001500567">
    <property type="component" value="Unassembled WGS sequence"/>
</dbReference>
<evidence type="ECO:0000256" key="1">
    <source>
        <dbReference type="SAM" id="MobiDB-lite"/>
    </source>
</evidence>
<evidence type="ECO:0000313" key="2">
    <source>
        <dbReference type="EMBL" id="GAA4007652.1"/>
    </source>
</evidence>
<comment type="caution">
    <text evidence="2">The sequence shown here is derived from an EMBL/GenBank/DDBJ whole genome shotgun (WGS) entry which is preliminary data.</text>
</comment>